<proteinExistence type="predicted"/>
<accession>A0A1H3QAX1</accession>
<reference evidence="3" key="1">
    <citation type="submission" date="2016-10" db="EMBL/GenBank/DDBJ databases">
        <authorList>
            <person name="Varghese N."/>
            <person name="Submissions S."/>
        </authorList>
    </citation>
    <scope>NUCLEOTIDE SEQUENCE [LARGE SCALE GENOMIC DNA]</scope>
    <source>
        <strain evidence="3">DSM 100420</strain>
    </source>
</reference>
<dbReference type="Proteomes" id="UP000198914">
    <property type="component" value="Unassembled WGS sequence"/>
</dbReference>
<organism evidence="2 3">
    <name type="scientific">Jannaschia faecimaris</name>
    <dbReference type="NCBI Taxonomy" id="1244108"/>
    <lineage>
        <taxon>Bacteria</taxon>
        <taxon>Pseudomonadati</taxon>
        <taxon>Pseudomonadota</taxon>
        <taxon>Alphaproteobacteria</taxon>
        <taxon>Rhodobacterales</taxon>
        <taxon>Roseobacteraceae</taxon>
        <taxon>Jannaschia</taxon>
    </lineage>
</organism>
<name>A0A1H3QAX1_9RHOB</name>
<protein>
    <submittedName>
        <fullName evidence="2">Uncharacterized protein</fullName>
    </submittedName>
</protein>
<keyword evidence="1" id="KW-0812">Transmembrane</keyword>
<sequence length="36" mass="3336">MGDGHVGSPGLQKTAFAALAVLVTLAGLGVLSGGGL</sequence>
<dbReference type="AlphaFoldDB" id="A0A1H3QAX1"/>
<dbReference type="EMBL" id="FNPX01000006">
    <property type="protein sequence ID" value="SDZ10281.1"/>
    <property type="molecule type" value="Genomic_DNA"/>
</dbReference>
<evidence type="ECO:0000313" key="3">
    <source>
        <dbReference type="Proteomes" id="UP000198914"/>
    </source>
</evidence>
<gene>
    <name evidence="2" type="ORF">SAMN05444004_10646</name>
</gene>
<evidence type="ECO:0000256" key="1">
    <source>
        <dbReference type="SAM" id="Phobius"/>
    </source>
</evidence>
<keyword evidence="1" id="KW-1133">Transmembrane helix</keyword>
<dbReference type="STRING" id="1244108.SAMN05444004_10646"/>
<feature type="transmembrane region" description="Helical" evidence="1">
    <location>
        <begin position="15"/>
        <end position="34"/>
    </location>
</feature>
<keyword evidence="3" id="KW-1185">Reference proteome</keyword>
<evidence type="ECO:0000313" key="2">
    <source>
        <dbReference type="EMBL" id="SDZ10281.1"/>
    </source>
</evidence>
<keyword evidence="1" id="KW-0472">Membrane</keyword>